<proteinExistence type="predicted"/>
<keyword evidence="1" id="KW-0732">Signal</keyword>
<dbReference type="OrthoDB" id="159229at2759"/>
<dbReference type="InterPro" id="IPR036423">
    <property type="entry name" value="SOD-like_Cu/Zn_dom_sf"/>
</dbReference>
<feature type="signal peptide" evidence="1">
    <location>
        <begin position="1"/>
        <end position="23"/>
    </location>
</feature>
<evidence type="ECO:0000256" key="1">
    <source>
        <dbReference type="SAM" id="SignalP"/>
    </source>
</evidence>
<dbReference type="SUPFAM" id="SSF49329">
    <property type="entry name" value="Cu,Zn superoxide dismutase-like"/>
    <property type="match status" value="1"/>
</dbReference>
<dbReference type="GO" id="GO:0006801">
    <property type="term" value="P:superoxide metabolic process"/>
    <property type="evidence" value="ECO:0007669"/>
    <property type="project" value="InterPro"/>
</dbReference>
<evidence type="ECO:0000313" key="2">
    <source>
        <dbReference type="EMBL" id="GMF42661.1"/>
    </source>
</evidence>
<dbReference type="Gene3D" id="2.60.40.200">
    <property type="entry name" value="Superoxide dismutase, copper/zinc binding domain"/>
    <property type="match status" value="1"/>
</dbReference>
<feature type="chain" id="PRO_5040923982" evidence="1">
    <location>
        <begin position="24"/>
        <end position="215"/>
    </location>
</feature>
<evidence type="ECO:0000313" key="3">
    <source>
        <dbReference type="Proteomes" id="UP001165121"/>
    </source>
</evidence>
<dbReference type="AlphaFoldDB" id="A0A9W6XPB4"/>
<dbReference type="Proteomes" id="UP001165121">
    <property type="component" value="Unassembled WGS sequence"/>
</dbReference>
<dbReference type="EMBL" id="BSXT01001462">
    <property type="protein sequence ID" value="GMF42661.1"/>
    <property type="molecule type" value="Genomic_DNA"/>
</dbReference>
<name>A0A9W6XPB4_9STRA</name>
<organism evidence="2 3">
    <name type="scientific">Phytophthora fragariaefolia</name>
    <dbReference type="NCBI Taxonomy" id="1490495"/>
    <lineage>
        <taxon>Eukaryota</taxon>
        <taxon>Sar</taxon>
        <taxon>Stramenopiles</taxon>
        <taxon>Oomycota</taxon>
        <taxon>Peronosporomycetes</taxon>
        <taxon>Peronosporales</taxon>
        <taxon>Peronosporaceae</taxon>
        <taxon>Phytophthora</taxon>
    </lineage>
</organism>
<keyword evidence="3" id="KW-1185">Reference proteome</keyword>
<reference evidence="2" key="1">
    <citation type="submission" date="2023-04" db="EMBL/GenBank/DDBJ databases">
        <title>Phytophthora fragariaefolia NBRC 109709.</title>
        <authorList>
            <person name="Ichikawa N."/>
            <person name="Sato H."/>
            <person name="Tonouchi N."/>
        </authorList>
    </citation>
    <scope>NUCLEOTIDE SEQUENCE</scope>
    <source>
        <strain evidence="2">NBRC 109709</strain>
    </source>
</reference>
<protein>
    <submittedName>
        <fullName evidence="2">Unnamed protein product</fullName>
    </submittedName>
</protein>
<accession>A0A9W6XPB4</accession>
<gene>
    <name evidence="2" type="ORF">Pfra01_001407500</name>
</gene>
<comment type="caution">
    <text evidence="2">The sequence shown here is derived from an EMBL/GenBank/DDBJ whole genome shotgun (WGS) entry which is preliminary data.</text>
</comment>
<sequence>MTTKLAAFAVCCAIATFFALTASQPGLVFRYDAATAAGIDGAIHVKYAGEDSPVAAISAVLDFSRVNQSAIQTFDPSCVTPVAEYKWHIHVRWSSRHSSASFGQCLLPATGNHYDPLFACSADSEHIDAPQCRARATKYSCNPKSYAKSPSSCEKGDLSGKFGNFMLNAEQKASGKWIDQHFPLPSETRPSWSIVLHAVCGNHATRVACAVEEKA</sequence>
<dbReference type="GO" id="GO:0046872">
    <property type="term" value="F:metal ion binding"/>
    <property type="evidence" value="ECO:0007669"/>
    <property type="project" value="InterPro"/>
</dbReference>